<dbReference type="AlphaFoldDB" id="A0A376DLI9"/>
<gene>
    <name evidence="4" type="ORF">NCTC12121_03061</name>
</gene>
<dbReference type="InterPro" id="IPR035901">
    <property type="entry name" value="GIY-YIG_endonuc_sf"/>
</dbReference>
<protein>
    <submittedName>
        <fullName evidence="4">GIY-YIG nuclease superfamily protein</fullName>
    </submittedName>
</protein>
<feature type="region of interest" description="Disordered" evidence="2">
    <location>
        <begin position="101"/>
        <end position="127"/>
    </location>
</feature>
<dbReference type="PANTHER" id="PTHR34477:SF1">
    <property type="entry name" value="UPF0213 PROTEIN YHBQ"/>
    <property type="match status" value="1"/>
</dbReference>
<dbReference type="EMBL" id="UFXZ01000001">
    <property type="protein sequence ID" value="STC91500.1"/>
    <property type="molecule type" value="Genomic_DNA"/>
</dbReference>
<evidence type="ECO:0000256" key="1">
    <source>
        <dbReference type="ARBA" id="ARBA00007435"/>
    </source>
</evidence>
<reference evidence="4 5" key="1">
    <citation type="submission" date="2018-06" db="EMBL/GenBank/DDBJ databases">
        <authorList>
            <consortium name="Pathogen Informatics"/>
            <person name="Doyle S."/>
        </authorList>
    </citation>
    <scope>NUCLEOTIDE SEQUENCE [LARGE SCALE GENOMIC DNA]</scope>
    <source>
        <strain evidence="4 5">NCTC12121</strain>
    </source>
</reference>
<dbReference type="Pfam" id="PF01541">
    <property type="entry name" value="GIY-YIG"/>
    <property type="match status" value="1"/>
</dbReference>
<dbReference type="InterPro" id="IPR000305">
    <property type="entry name" value="GIY-YIG_endonuc"/>
</dbReference>
<evidence type="ECO:0000256" key="2">
    <source>
        <dbReference type="SAM" id="MobiDB-lite"/>
    </source>
</evidence>
<sequence length="127" mass="14021">MTDTVAHNRWYLYILRTATGALYTGITTDIPRRLAQHQAGRGAKALRGKGPLTLAFHAPIAAHAEALSLEYQIKRLNKKQKERLVIDQPLSPWQWLTENGQLTSSGKYDSPEQNALASAATPPYPVG</sequence>
<feature type="domain" description="GIY-YIG" evidence="3">
    <location>
        <begin position="8"/>
        <end position="83"/>
    </location>
</feature>
<dbReference type="PROSITE" id="PS50164">
    <property type="entry name" value="GIY_YIG"/>
    <property type="match status" value="1"/>
</dbReference>
<dbReference type="SUPFAM" id="SSF82771">
    <property type="entry name" value="GIY-YIG endonuclease"/>
    <property type="match status" value="1"/>
</dbReference>
<dbReference type="CDD" id="cd10456">
    <property type="entry name" value="GIY-YIG_UPF0213"/>
    <property type="match status" value="1"/>
</dbReference>
<organism evidence="4 5">
    <name type="scientific">Edwardsiella hoshinae</name>
    <dbReference type="NCBI Taxonomy" id="93378"/>
    <lineage>
        <taxon>Bacteria</taxon>
        <taxon>Pseudomonadati</taxon>
        <taxon>Pseudomonadota</taxon>
        <taxon>Gammaproteobacteria</taxon>
        <taxon>Enterobacterales</taxon>
        <taxon>Hafniaceae</taxon>
        <taxon>Edwardsiella</taxon>
    </lineage>
</organism>
<comment type="similarity">
    <text evidence="1">Belongs to the UPF0213 family.</text>
</comment>
<evidence type="ECO:0000313" key="5">
    <source>
        <dbReference type="Proteomes" id="UP000255248"/>
    </source>
</evidence>
<dbReference type="Proteomes" id="UP000255248">
    <property type="component" value="Unassembled WGS sequence"/>
</dbReference>
<dbReference type="InterPro" id="IPR050190">
    <property type="entry name" value="UPF0213_domain"/>
</dbReference>
<dbReference type="OrthoDB" id="9797095at2"/>
<evidence type="ECO:0000259" key="3">
    <source>
        <dbReference type="PROSITE" id="PS50164"/>
    </source>
</evidence>
<name>A0A376DLI9_9GAMM</name>
<feature type="compositionally biased region" description="Polar residues" evidence="2">
    <location>
        <begin position="101"/>
        <end position="116"/>
    </location>
</feature>
<dbReference type="PANTHER" id="PTHR34477">
    <property type="entry name" value="UPF0213 PROTEIN YHBQ"/>
    <property type="match status" value="1"/>
</dbReference>
<dbReference type="Gene3D" id="3.40.1440.10">
    <property type="entry name" value="GIY-YIG endonuclease"/>
    <property type="match status" value="1"/>
</dbReference>
<accession>A0A376DLI9</accession>
<evidence type="ECO:0000313" key="4">
    <source>
        <dbReference type="EMBL" id="STC91500.1"/>
    </source>
</evidence>
<proteinExistence type="inferred from homology"/>